<evidence type="ECO:0000313" key="1">
    <source>
        <dbReference type="EMBL" id="KKW92778.1"/>
    </source>
</evidence>
<dbReference type="PANTHER" id="PTHR38436">
    <property type="entry name" value="POLYKETIDE CYCLASE SNOAL-LIKE DOMAIN"/>
    <property type="match status" value="1"/>
</dbReference>
<dbReference type="PANTHER" id="PTHR38436:SF1">
    <property type="entry name" value="ESTER CYCLASE"/>
    <property type="match status" value="1"/>
</dbReference>
<dbReference type="STRING" id="56193.YP76_07615"/>
<dbReference type="RefSeq" id="WP_046762992.1">
    <property type="nucleotide sequence ID" value="NZ_LBIC01000003.1"/>
</dbReference>
<dbReference type="Gene3D" id="3.10.450.50">
    <property type="match status" value="1"/>
</dbReference>
<evidence type="ECO:0000313" key="2">
    <source>
        <dbReference type="Proteomes" id="UP000033874"/>
    </source>
</evidence>
<reference evidence="1 2" key="1">
    <citation type="submission" date="2015-04" db="EMBL/GenBank/DDBJ databases">
        <title>Genome sequence of aromatic hydrocarbons-degrading Sphingobium chungbukense DJ77.</title>
        <authorList>
            <person name="Kim Y.-C."/>
            <person name="Chae J.-C."/>
        </authorList>
    </citation>
    <scope>NUCLEOTIDE SEQUENCE [LARGE SCALE GENOMIC DNA]</scope>
    <source>
        <strain evidence="1 2">DJ77</strain>
    </source>
</reference>
<protein>
    <submittedName>
        <fullName evidence="1">Ester cyclase</fullName>
    </submittedName>
</protein>
<dbReference type="GO" id="GO:0030638">
    <property type="term" value="P:polyketide metabolic process"/>
    <property type="evidence" value="ECO:0007669"/>
    <property type="project" value="InterPro"/>
</dbReference>
<name>A0A0M3ASA9_9SPHN</name>
<sequence length="129" mass="14574">MHNNATIFYNRYIACLNARDWERLGEFVTDDAVHNGRTLGVDGYRAMLEENCRDIPDLQFHVDLVVADEGHIASRIGFDCTPTGEFLGLSVDGRRVMFHEHAFYTLAAGKIAEVFSVIDKAEIEAQLRL</sequence>
<dbReference type="Pfam" id="PF07366">
    <property type="entry name" value="SnoaL"/>
    <property type="match status" value="1"/>
</dbReference>
<dbReference type="Proteomes" id="UP000033874">
    <property type="component" value="Unassembled WGS sequence"/>
</dbReference>
<dbReference type="CDD" id="cd00531">
    <property type="entry name" value="NTF2_like"/>
    <property type="match status" value="1"/>
</dbReference>
<dbReference type="InterPro" id="IPR009959">
    <property type="entry name" value="Cyclase_SnoaL-like"/>
</dbReference>
<dbReference type="InterPro" id="IPR032710">
    <property type="entry name" value="NTF2-like_dom_sf"/>
</dbReference>
<dbReference type="SUPFAM" id="SSF54427">
    <property type="entry name" value="NTF2-like"/>
    <property type="match status" value="1"/>
</dbReference>
<accession>A0A0M3ASA9</accession>
<keyword evidence="2" id="KW-1185">Reference proteome</keyword>
<comment type="caution">
    <text evidence="1">The sequence shown here is derived from an EMBL/GenBank/DDBJ whole genome shotgun (WGS) entry which is preliminary data.</text>
</comment>
<dbReference type="EMBL" id="LBIC01000003">
    <property type="protein sequence ID" value="KKW92778.1"/>
    <property type="molecule type" value="Genomic_DNA"/>
</dbReference>
<dbReference type="PATRIC" id="fig|56193.3.peg.1574"/>
<proteinExistence type="predicted"/>
<gene>
    <name evidence="1" type="ORF">YP76_07615</name>
</gene>
<organism evidence="1 2">
    <name type="scientific">Sphingobium chungbukense</name>
    <dbReference type="NCBI Taxonomy" id="56193"/>
    <lineage>
        <taxon>Bacteria</taxon>
        <taxon>Pseudomonadati</taxon>
        <taxon>Pseudomonadota</taxon>
        <taxon>Alphaproteobacteria</taxon>
        <taxon>Sphingomonadales</taxon>
        <taxon>Sphingomonadaceae</taxon>
        <taxon>Sphingobium</taxon>
    </lineage>
</organism>
<dbReference type="AlphaFoldDB" id="A0A0M3ASA9"/>